<keyword evidence="2" id="KW-1185">Reference proteome</keyword>
<protein>
    <submittedName>
        <fullName evidence="1">Uncharacterized protein</fullName>
    </submittedName>
</protein>
<name>A0A834IKZ9_RHYFE</name>
<gene>
    <name evidence="1" type="ORF">GWI33_006889</name>
</gene>
<evidence type="ECO:0000313" key="1">
    <source>
        <dbReference type="EMBL" id="KAF7279640.1"/>
    </source>
</evidence>
<dbReference type="OrthoDB" id="6118231at2759"/>
<organism evidence="1 2">
    <name type="scientific">Rhynchophorus ferrugineus</name>
    <name type="common">Red palm weevil</name>
    <name type="synonym">Curculio ferrugineus</name>
    <dbReference type="NCBI Taxonomy" id="354439"/>
    <lineage>
        <taxon>Eukaryota</taxon>
        <taxon>Metazoa</taxon>
        <taxon>Ecdysozoa</taxon>
        <taxon>Arthropoda</taxon>
        <taxon>Hexapoda</taxon>
        <taxon>Insecta</taxon>
        <taxon>Pterygota</taxon>
        <taxon>Neoptera</taxon>
        <taxon>Endopterygota</taxon>
        <taxon>Coleoptera</taxon>
        <taxon>Polyphaga</taxon>
        <taxon>Cucujiformia</taxon>
        <taxon>Curculionidae</taxon>
        <taxon>Dryophthorinae</taxon>
        <taxon>Rhynchophorus</taxon>
    </lineage>
</organism>
<accession>A0A834IKZ9</accession>
<evidence type="ECO:0000313" key="2">
    <source>
        <dbReference type="Proteomes" id="UP000625711"/>
    </source>
</evidence>
<dbReference type="AlphaFoldDB" id="A0A834IKZ9"/>
<reference evidence="1" key="1">
    <citation type="submission" date="2020-08" db="EMBL/GenBank/DDBJ databases">
        <title>Genome sequencing and assembly of the red palm weevil Rhynchophorus ferrugineus.</title>
        <authorList>
            <person name="Dias G.B."/>
            <person name="Bergman C.M."/>
            <person name="Manee M."/>
        </authorList>
    </citation>
    <scope>NUCLEOTIDE SEQUENCE</scope>
    <source>
        <strain evidence="1">AA-2017</strain>
        <tissue evidence="1">Whole larva</tissue>
    </source>
</reference>
<dbReference type="Proteomes" id="UP000625711">
    <property type="component" value="Unassembled WGS sequence"/>
</dbReference>
<proteinExistence type="predicted"/>
<sequence>MTTEDDERSLMVLDIMQILGLLKQRYIDRPKSKYKIADVTPIKCKHRKLQSDVRRTGKKQSVINLSIKARSGLNNCLIPRPTSYTQHDHQQSLYI</sequence>
<comment type="caution">
    <text evidence="1">The sequence shown here is derived from an EMBL/GenBank/DDBJ whole genome shotgun (WGS) entry which is preliminary data.</text>
</comment>
<dbReference type="EMBL" id="JAACXV010000348">
    <property type="protein sequence ID" value="KAF7279640.1"/>
    <property type="molecule type" value="Genomic_DNA"/>
</dbReference>